<feature type="compositionally biased region" description="Acidic residues" evidence="11">
    <location>
        <begin position="1487"/>
        <end position="1496"/>
    </location>
</feature>
<comment type="subcellular location">
    <subcellularLocation>
        <location evidence="1">Endomembrane system</location>
        <topology evidence="1">Multi-pass membrane protein</topology>
    </subcellularLocation>
</comment>
<feature type="compositionally biased region" description="Low complexity" evidence="11">
    <location>
        <begin position="207"/>
        <end position="218"/>
    </location>
</feature>
<comment type="similarity">
    <text evidence="2">Belongs to the ABC transporter superfamily. ABCC family. Conjugate transporter (TC 3.A.1.208) subfamily.</text>
</comment>
<dbReference type="PROSITE" id="PS50929">
    <property type="entry name" value="ABC_TM1F"/>
    <property type="match status" value="2"/>
</dbReference>
<evidence type="ECO:0000256" key="2">
    <source>
        <dbReference type="ARBA" id="ARBA00009726"/>
    </source>
</evidence>
<dbReference type="SUPFAM" id="SSF52540">
    <property type="entry name" value="P-loop containing nucleoside triphosphate hydrolases"/>
    <property type="match status" value="1"/>
</dbReference>
<dbReference type="Pfam" id="PF00664">
    <property type="entry name" value="ABC_membrane"/>
    <property type="match status" value="2"/>
</dbReference>
<dbReference type="GO" id="GO:0016887">
    <property type="term" value="F:ATP hydrolysis activity"/>
    <property type="evidence" value="ECO:0007669"/>
    <property type="project" value="InterPro"/>
</dbReference>
<dbReference type="InterPro" id="IPR003439">
    <property type="entry name" value="ABC_transporter-like_ATP-bd"/>
</dbReference>
<dbReference type="GO" id="GO:0005524">
    <property type="term" value="F:ATP binding"/>
    <property type="evidence" value="ECO:0007669"/>
    <property type="project" value="UniProtKB-KW"/>
</dbReference>
<evidence type="ECO:0000256" key="12">
    <source>
        <dbReference type="SAM" id="Phobius"/>
    </source>
</evidence>
<keyword evidence="8 12" id="KW-1133">Transmembrane helix</keyword>
<evidence type="ECO:0000256" key="11">
    <source>
        <dbReference type="SAM" id="MobiDB-lite"/>
    </source>
</evidence>
<keyword evidence="6" id="KW-0547">Nucleotide-binding</keyword>
<feature type="transmembrane region" description="Helical" evidence="12">
    <location>
        <begin position="421"/>
        <end position="439"/>
    </location>
</feature>
<evidence type="ECO:0000256" key="5">
    <source>
        <dbReference type="ARBA" id="ARBA00022737"/>
    </source>
</evidence>
<dbReference type="InterPro" id="IPR036640">
    <property type="entry name" value="ABC1_TM_sf"/>
</dbReference>
<feature type="compositionally biased region" description="Low complexity" evidence="11">
    <location>
        <begin position="787"/>
        <end position="797"/>
    </location>
</feature>
<dbReference type="PhylomeDB" id="A0A0D2VF92"/>
<dbReference type="GO" id="GO:0140359">
    <property type="term" value="F:ABC-type transporter activity"/>
    <property type="evidence" value="ECO:0007669"/>
    <property type="project" value="InterPro"/>
</dbReference>
<feature type="domain" description="ABC transporter" evidence="13">
    <location>
        <begin position="807"/>
        <end position="1029"/>
    </location>
</feature>
<keyword evidence="7" id="KW-0067">ATP-binding</keyword>
<feature type="compositionally biased region" description="Gly residues" evidence="11">
    <location>
        <begin position="798"/>
        <end position="814"/>
    </location>
</feature>
<evidence type="ECO:0000259" key="14">
    <source>
        <dbReference type="PROSITE" id="PS50929"/>
    </source>
</evidence>
<feature type="compositionally biased region" description="Acidic residues" evidence="11">
    <location>
        <begin position="65"/>
        <end position="76"/>
    </location>
</feature>
<feature type="compositionally biased region" description="Acidic residues" evidence="11">
    <location>
        <begin position="34"/>
        <end position="46"/>
    </location>
</feature>
<feature type="compositionally biased region" description="Acidic residues" evidence="11">
    <location>
        <begin position="14"/>
        <end position="24"/>
    </location>
</feature>
<dbReference type="SMART" id="SM00382">
    <property type="entry name" value="AAA"/>
    <property type="match status" value="1"/>
</dbReference>
<name>A0A0D2VF92_CAPO3</name>
<feature type="domain" description="ABC transmembrane type-1" evidence="14">
    <location>
        <begin position="1198"/>
        <end position="1446"/>
    </location>
</feature>
<organism evidence="15 16">
    <name type="scientific">Capsaspora owczarzaki (strain ATCC 30864)</name>
    <dbReference type="NCBI Taxonomy" id="595528"/>
    <lineage>
        <taxon>Eukaryota</taxon>
        <taxon>Filasterea</taxon>
        <taxon>Capsaspora</taxon>
    </lineage>
</organism>
<keyword evidence="4 12" id="KW-0812">Transmembrane</keyword>
<evidence type="ECO:0000256" key="3">
    <source>
        <dbReference type="ARBA" id="ARBA00022448"/>
    </source>
</evidence>
<dbReference type="InParanoid" id="A0A0D2VF92"/>
<dbReference type="Pfam" id="PF00005">
    <property type="entry name" value="ABC_tran"/>
    <property type="match status" value="1"/>
</dbReference>
<feature type="domain" description="ABC transmembrane type-1" evidence="14">
    <location>
        <begin position="430"/>
        <end position="698"/>
    </location>
</feature>
<dbReference type="CDD" id="cd18599">
    <property type="entry name" value="ABC_6TM_MRP5_8_9_D2"/>
    <property type="match status" value="1"/>
</dbReference>
<dbReference type="InterPro" id="IPR003593">
    <property type="entry name" value="AAA+_ATPase"/>
</dbReference>
<dbReference type="Gene3D" id="3.40.50.300">
    <property type="entry name" value="P-loop containing nucleotide triphosphate hydrolases"/>
    <property type="match status" value="2"/>
</dbReference>
<feature type="compositionally biased region" description="Basic and acidic residues" evidence="11">
    <location>
        <begin position="47"/>
        <end position="64"/>
    </location>
</feature>
<keyword evidence="3" id="KW-0813">Transport</keyword>
<feature type="region of interest" description="Disordered" evidence="11">
    <location>
        <begin position="1460"/>
        <end position="1503"/>
    </location>
</feature>
<feature type="transmembrane region" description="Helical" evidence="12">
    <location>
        <begin position="1136"/>
        <end position="1158"/>
    </location>
</feature>
<feature type="transmembrane region" description="Helical" evidence="12">
    <location>
        <begin position="1202"/>
        <end position="1228"/>
    </location>
</feature>
<dbReference type="PANTHER" id="PTHR24223:SF447">
    <property type="entry name" value="MULTIDRUG RESISTANCE-ASSOCIATED PROTEIN 5"/>
    <property type="match status" value="1"/>
</dbReference>
<dbReference type="OrthoDB" id="6500128at2759"/>
<evidence type="ECO:0000313" key="16">
    <source>
        <dbReference type="Proteomes" id="UP000008743"/>
    </source>
</evidence>
<feature type="compositionally biased region" description="Basic and acidic residues" evidence="11">
    <location>
        <begin position="1098"/>
        <end position="1109"/>
    </location>
</feature>
<feature type="region of interest" description="Disordered" evidence="11">
    <location>
        <begin position="1086"/>
        <end position="1109"/>
    </location>
</feature>
<feature type="region of interest" description="Disordered" evidence="11">
    <location>
        <begin position="1"/>
        <end position="130"/>
    </location>
</feature>
<feature type="transmembrane region" description="Helical" evidence="12">
    <location>
        <begin position="544"/>
        <end position="571"/>
    </location>
</feature>
<dbReference type="SUPFAM" id="SSF90123">
    <property type="entry name" value="ABC transporter transmembrane region"/>
    <property type="match status" value="2"/>
</dbReference>
<dbReference type="FunFam" id="3.40.50.300:FF:000605">
    <property type="entry name" value="multidrug resistance-associated protein 5 isoform X1"/>
    <property type="match status" value="1"/>
</dbReference>
<dbReference type="InterPro" id="IPR050173">
    <property type="entry name" value="ABC_transporter_C-like"/>
</dbReference>
<feature type="region of interest" description="Disordered" evidence="11">
    <location>
        <begin position="779"/>
        <end position="824"/>
    </location>
</feature>
<reference evidence="16" key="1">
    <citation type="submission" date="2011-02" db="EMBL/GenBank/DDBJ databases">
        <title>The Genome Sequence of Capsaspora owczarzaki ATCC 30864.</title>
        <authorList>
            <person name="Russ C."/>
            <person name="Cuomo C."/>
            <person name="Burger G."/>
            <person name="Gray M.W."/>
            <person name="Holland P.W.H."/>
            <person name="King N."/>
            <person name="Lang F.B.F."/>
            <person name="Roger A.J."/>
            <person name="Ruiz-Trillo I."/>
            <person name="Young S.K."/>
            <person name="Zeng Q."/>
            <person name="Gargeya S."/>
            <person name="Alvarado L."/>
            <person name="Berlin A."/>
            <person name="Chapman S.B."/>
            <person name="Chen Z."/>
            <person name="Freedman E."/>
            <person name="Gellesch M."/>
            <person name="Goldberg J."/>
            <person name="Griggs A."/>
            <person name="Gujja S."/>
            <person name="Heilman E."/>
            <person name="Heiman D."/>
            <person name="Howarth C."/>
            <person name="Mehta T."/>
            <person name="Neiman D."/>
            <person name="Pearson M."/>
            <person name="Roberts A."/>
            <person name="Saif S."/>
            <person name="Shea T."/>
            <person name="Shenoy N."/>
            <person name="Sisk P."/>
            <person name="Stolte C."/>
            <person name="Sykes S."/>
            <person name="White J."/>
            <person name="Yandava C."/>
            <person name="Haas B."/>
            <person name="Nusbaum C."/>
            <person name="Birren B."/>
        </authorList>
    </citation>
    <scope>NUCLEOTIDE SEQUENCE</scope>
    <source>
        <strain evidence="16">ATCC 30864</strain>
    </source>
</reference>
<accession>A0A0D2VF92</accession>
<dbReference type="RefSeq" id="XP_004364920.2">
    <property type="nucleotide sequence ID" value="XM_004364863.2"/>
</dbReference>
<evidence type="ECO:0000256" key="9">
    <source>
        <dbReference type="ARBA" id="ARBA00023136"/>
    </source>
</evidence>
<evidence type="ECO:0000256" key="8">
    <source>
        <dbReference type="ARBA" id="ARBA00022989"/>
    </source>
</evidence>
<dbReference type="Proteomes" id="UP000008743">
    <property type="component" value="Unassembled WGS sequence"/>
</dbReference>
<feature type="transmembrane region" description="Helical" evidence="12">
    <location>
        <begin position="1290"/>
        <end position="1323"/>
    </location>
</feature>
<sequence>MSRAGDQYNRLRDDDNDDGDDNDDDNHNDRLVGGDDDDDDDDDDDQQSEHGRLNNDGAARHDANASDDDDDDDDDGSNSNAPIHQQHQHQQQHRDGWDRLATADDDDDDDDIGHNDDTRTTASASNAMLLDPTGEVVVDVSQPTATAHQAPAPAPAVEVVVGQHDSAHSHSHSYHSDSANPLRPLHAGTEHRPVDAGRQLQSGLPASSSSSPSSSSSSRGGTGVTSTAVQPPLPSSVSLLHGGEPAQQASDATAANAAAGLTANGCQPSLIDRVGILSRITFWWANPLLRKGYKGALQMSDLWDLADRDGAVVVCQRFEVEWEAELARGRAEVERARRLIASNSANGDKASLAGETTSTTTAAAPGLAAHLVLDPIPAPRSPRNLFGLLSRRVVRSSRLADNVSVARTFVRTFKRELMRTHMLLTLQLFFVFFAPTFLLRELVAYAQDRGAQPVWHGILLALGILLNETGRSLVVSQSFTESIRVAGRARSVMFGIVYKKAMRLRTLGNKSIGEVINMASNDGQRVYDAFVFGSFTYSSTLSTVVGLAASFAIIGPFSLVGCGVFIMFYPIQAMIARAVARQRRETIAFTDTRVRLMNELLTCMRLVKCYAWEDSFASKVGDIRSSERRVLSRASYLQSMNFSLTPLVPTLASVLLFTFHSLAGQTLSASTAFSITSMFNAMRNAMNQLPQAVKNVGEALISLARIKSFLLMDEFSSVLSSPSNSLDAIKFRDASFSWARPEDDIRTTGVESAVVPARRPGTKVARLLKRIGLRKGKNTTEPIALEASAPSSSSSSGAGVGGGRGAGGKRGGAKSGPPKPIGRIKDVSLTVEKGHLIGVCGAVGSGKSSLLSAVLGQMLLDNGDVSVSGSIAYASQQAWIFNSSLRANILFGQPFNQEAYDHAIDVCCLRADIAMLPDGDMTEIGERGINLSGGQKQRVSLARAVYSNKDIYLLDDPLSAVDAHVGKHIFNECIVRSLHQKTVVLVTHQLQYLPNCDLVVVMDDGRIGEQGTFEQLMSIETSALRSLIRTFHSSTADEPSGIASISPIAPVAVPAATSGVADAPPLLRRESRRGTLLALLDAHNAQTKPETSAPVKNAPEKSEKSAALMSKEEKMEGAISKATYLEYMRAGGGVRIFLALALVFVFSMSIKAFSDWWLSYWLRQPPSTIMVNTTIIDSNGTVSWGWVEEPVTSFNLKDYPDFGMYVGVYCASAVLLMLVQMVRALFFLRTTLTASQTMHRAVFDKVMHAPMSFFDTTPTGRLLSRFSKDMDEVDVKLPFYAEQLLQNGSLILLTFGILAVIFPYFLLVFIPLGGLFAVFNTFFNRSARELKRLDNISRSPIFSHLTASVQGTATIRAYGMMDLFINEYMKQVDANSRAFFAFYIANRWLSIRLDALTTLVSTATAFFIVLTTGSLSPALAGLALSYSLQTSGMFQFTVRLIAETQSRFVSVERIQYYTRTTPQEGIPPPLEDDADASGNSSGRLSGIEEDGDDDDAVKEKQTTDDDHIALVLSGAAGLPTGRAHVPSSRLQRLLARVHKPSGHGHAVREPLPLVNVHYAPVNVPEDWPAAGVVEFRNLKMRYRDGLPLVLKGLSFKTRPQEKIGVVGPYWCWQVLDRRGSLPTGRGERRLGGD</sequence>
<keyword evidence="5" id="KW-0677">Repeat</keyword>
<keyword evidence="10" id="KW-0325">Glycoprotein</keyword>
<dbReference type="CDD" id="cd03250">
    <property type="entry name" value="ABCC_MRP_domain1"/>
    <property type="match status" value="1"/>
</dbReference>
<gene>
    <name evidence="15" type="ORF">CAOG_000049</name>
</gene>
<feature type="compositionally biased region" description="Basic and acidic residues" evidence="11">
    <location>
        <begin position="92"/>
        <end position="102"/>
    </location>
</feature>
<dbReference type="InterPro" id="IPR011527">
    <property type="entry name" value="ABC1_TM_dom"/>
</dbReference>
<dbReference type="Gene3D" id="1.20.1560.10">
    <property type="entry name" value="ABC transporter type 1, transmembrane domain"/>
    <property type="match status" value="2"/>
</dbReference>
<keyword evidence="9 12" id="KW-0472">Membrane</keyword>
<dbReference type="CDD" id="cd18592">
    <property type="entry name" value="ABC_6TM_MRP5_8_9_D1"/>
    <property type="match status" value="1"/>
</dbReference>
<evidence type="ECO:0000256" key="7">
    <source>
        <dbReference type="ARBA" id="ARBA00022840"/>
    </source>
</evidence>
<evidence type="ECO:0000259" key="13">
    <source>
        <dbReference type="PROSITE" id="PS50893"/>
    </source>
</evidence>
<dbReference type="STRING" id="595528.A0A0D2VF92"/>
<dbReference type="FunFam" id="1.20.1560.10:FF:000015">
    <property type="entry name" value="multidrug resistance-associated protein 5 isoform X1"/>
    <property type="match status" value="1"/>
</dbReference>
<keyword evidence="16" id="KW-1185">Reference proteome</keyword>
<evidence type="ECO:0000256" key="6">
    <source>
        <dbReference type="ARBA" id="ARBA00022741"/>
    </source>
</evidence>
<proteinExistence type="inferred from homology"/>
<evidence type="ECO:0000313" key="15">
    <source>
        <dbReference type="EMBL" id="KJE88387.1"/>
    </source>
</evidence>
<dbReference type="EMBL" id="KE346360">
    <property type="protein sequence ID" value="KJE88387.1"/>
    <property type="molecule type" value="Genomic_DNA"/>
</dbReference>
<dbReference type="PROSITE" id="PS00211">
    <property type="entry name" value="ABC_TRANSPORTER_1"/>
    <property type="match status" value="1"/>
</dbReference>
<evidence type="ECO:0000256" key="10">
    <source>
        <dbReference type="ARBA" id="ARBA00023180"/>
    </source>
</evidence>
<protein>
    <submittedName>
        <fullName evidence="15">Multidrug resistance-associated protein 9</fullName>
    </submittedName>
</protein>
<dbReference type="PROSITE" id="PS50893">
    <property type="entry name" value="ABC_TRANSPORTER_2"/>
    <property type="match status" value="1"/>
</dbReference>
<feature type="region of interest" description="Disordered" evidence="11">
    <location>
        <begin position="161"/>
        <end position="251"/>
    </location>
</feature>
<dbReference type="eggNOG" id="KOG0054">
    <property type="taxonomic scope" value="Eukaryota"/>
</dbReference>
<dbReference type="InterPro" id="IPR017871">
    <property type="entry name" value="ABC_transporter-like_CS"/>
</dbReference>
<dbReference type="GO" id="GO:0016020">
    <property type="term" value="C:membrane"/>
    <property type="evidence" value="ECO:0007669"/>
    <property type="project" value="InterPro"/>
</dbReference>
<dbReference type="InterPro" id="IPR027417">
    <property type="entry name" value="P-loop_NTPase"/>
</dbReference>
<dbReference type="GO" id="GO:0012505">
    <property type="term" value="C:endomembrane system"/>
    <property type="evidence" value="ECO:0007669"/>
    <property type="project" value="UniProtKB-SubCell"/>
</dbReference>
<dbReference type="PANTHER" id="PTHR24223">
    <property type="entry name" value="ATP-BINDING CASSETTE SUB-FAMILY C"/>
    <property type="match status" value="1"/>
</dbReference>
<evidence type="ECO:0000256" key="4">
    <source>
        <dbReference type="ARBA" id="ARBA00022692"/>
    </source>
</evidence>
<evidence type="ECO:0000256" key="1">
    <source>
        <dbReference type="ARBA" id="ARBA00004127"/>
    </source>
</evidence>